<gene>
    <name evidence="11" type="ORF">KDK95_13170</name>
</gene>
<dbReference type="Proteomes" id="UP000676325">
    <property type="component" value="Unassembled WGS sequence"/>
</dbReference>
<dbReference type="PROSITE" id="PS00107">
    <property type="entry name" value="PROTEIN_KINASE_ATP"/>
    <property type="match status" value="1"/>
</dbReference>
<accession>A0A941IL35</accession>
<dbReference type="SMART" id="SM00220">
    <property type="entry name" value="S_TKc"/>
    <property type="match status" value="1"/>
</dbReference>
<dbReference type="PANTHER" id="PTHR43671:SF13">
    <property type="entry name" value="SERINE_THREONINE-PROTEIN KINASE NEK2"/>
    <property type="match status" value="1"/>
</dbReference>
<protein>
    <recommendedName>
        <fullName evidence="2">non-specific serine/threonine protein kinase</fullName>
        <ecNumber evidence="2">2.7.11.1</ecNumber>
    </recommendedName>
</protein>
<dbReference type="PROSITE" id="PS50011">
    <property type="entry name" value="PROTEIN_KINASE_DOM"/>
    <property type="match status" value="1"/>
</dbReference>
<dbReference type="InterPro" id="IPR008271">
    <property type="entry name" value="Ser/Thr_kinase_AS"/>
</dbReference>
<evidence type="ECO:0000256" key="3">
    <source>
        <dbReference type="ARBA" id="ARBA00022679"/>
    </source>
</evidence>
<dbReference type="GO" id="GO:0005524">
    <property type="term" value="F:ATP binding"/>
    <property type="evidence" value="ECO:0007669"/>
    <property type="project" value="UniProtKB-UniRule"/>
</dbReference>
<dbReference type="InterPro" id="IPR011009">
    <property type="entry name" value="Kinase-like_dom_sf"/>
</dbReference>
<feature type="domain" description="Protein kinase" evidence="10">
    <location>
        <begin position="9"/>
        <end position="267"/>
    </location>
</feature>
<dbReference type="PROSITE" id="PS00108">
    <property type="entry name" value="PROTEIN_KINASE_ST"/>
    <property type="match status" value="1"/>
</dbReference>
<dbReference type="CDD" id="cd14014">
    <property type="entry name" value="STKc_PknB_like"/>
    <property type="match status" value="1"/>
</dbReference>
<keyword evidence="9" id="KW-1133">Transmembrane helix</keyword>
<dbReference type="GO" id="GO:0004674">
    <property type="term" value="F:protein serine/threonine kinase activity"/>
    <property type="evidence" value="ECO:0007669"/>
    <property type="project" value="UniProtKB-EC"/>
</dbReference>
<dbReference type="InterPro" id="IPR000719">
    <property type="entry name" value="Prot_kinase_dom"/>
</dbReference>
<evidence type="ECO:0000256" key="7">
    <source>
        <dbReference type="PROSITE-ProRule" id="PRU10141"/>
    </source>
</evidence>
<dbReference type="InterPro" id="IPR050660">
    <property type="entry name" value="NEK_Ser/Thr_kinase"/>
</dbReference>
<feature type="region of interest" description="Disordered" evidence="8">
    <location>
        <begin position="337"/>
        <end position="430"/>
    </location>
</feature>
<evidence type="ECO:0000256" key="2">
    <source>
        <dbReference type="ARBA" id="ARBA00012513"/>
    </source>
</evidence>
<proteinExistence type="inferred from homology"/>
<keyword evidence="9" id="KW-0472">Membrane</keyword>
<dbReference type="EC" id="2.7.11.1" evidence="2"/>
<dbReference type="InterPro" id="IPR017441">
    <property type="entry name" value="Protein_kinase_ATP_BS"/>
</dbReference>
<evidence type="ECO:0000313" key="12">
    <source>
        <dbReference type="Proteomes" id="UP000676325"/>
    </source>
</evidence>
<dbReference type="Pfam" id="PF00069">
    <property type="entry name" value="Pkinase"/>
    <property type="match status" value="1"/>
</dbReference>
<keyword evidence="3" id="KW-0808">Transferase</keyword>
<keyword evidence="9" id="KW-0812">Transmembrane</keyword>
<keyword evidence="6 7" id="KW-0067">ATP-binding</keyword>
<dbReference type="RefSeq" id="WP_212518408.1">
    <property type="nucleotide sequence ID" value="NZ_JAGSOH010000031.1"/>
</dbReference>
<keyword evidence="5 11" id="KW-0418">Kinase</keyword>
<dbReference type="SUPFAM" id="SSF56112">
    <property type="entry name" value="Protein kinase-like (PK-like)"/>
    <property type="match status" value="1"/>
</dbReference>
<feature type="binding site" evidence="7">
    <location>
        <position position="38"/>
    </location>
    <ligand>
        <name>ATP</name>
        <dbReference type="ChEBI" id="CHEBI:30616"/>
    </ligand>
</feature>
<comment type="caution">
    <text evidence="11">The sequence shown here is derived from an EMBL/GenBank/DDBJ whole genome shotgun (WGS) entry which is preliminary data.</text>
</comment>
<evidence type="ECO:0000256" key="5">
    <source>
        <dbReference type="ARBA" id="ARBA00022777"/>
    </source>
</evidence>
<dbReference type="EMBL" id="JAGSOH010000031">
    <property type="protein sequence ID" value="MBR7827261.1"/>
    <property type="molecule type" value="Genomic_DNA"/>
</dbReference>
<evidence type="ECO:0000313" key="11">
    <source>
        <dbReference type="EMBL" id="MBR7827261.1"/>
    </source>
</evidence>
<evidence type="ECO:0000259" key="10">
    <source>
        <dbReference type="PROSITE" id="PS50011"/>
    </source>
</evidence>
<evidence type="ECO:0000256" key="8">
    <source>
        <dbReference type="SAM" id="MobiDB-lite"/>
    </source>
</evidence>
<evidence type="ECO:0000256" key="9">
    <source>
        <dbReference type="SAM" id="Phobius"/>
    </source>
</evidence>
<evidence type="ECO:0000256" key="4">
    <source>
        <dbReference type="ARBA" id="ARBA00022741"/>
    </source>
</evidence>
<reference evidence="11" key="1">
    <citation type="submission" date="2021-04" db="EMBL/GenBank/DDBJ databases">
        <title>Genome based classification of Actinospica acidithermotolerans sp. nov., an actinobacterium isolated from an Indonesian hot spring.</title>
        <authorList>
            <person name="Kusuma A.B."/>
            <person name="Putra K.E."/>
            <person name="Nafisah S."/>
            <person name="Loh J."/>
            <person name="Nouioui I."/>
            <person name="Goodfellow M."/>
        </authorList>
    </citation>
    <scope>NUCLEOTIDE SEQUENCE</scope>
    <source>
        <strain evidence="11">MGRD01-02</strain>
    </source>
</reference>
<dbReference type="Gene3D" id="1.10.510.10">
    <property type="entry name" value="Transferase(Phosphotransferase) domain 1"/>
    <property type="match status" value="1"/>
</dbReference>
<feature type="compositionally biased region" description="Low complexity" evidence="8">
    <location>
        <begin position="337"/>
        <end position="357"/>
    </location>
</feature>
<evidence type="ECO:0000256" key="1">
    <source>
        <dbReference type="ARBA" id="ARBA00010886"/>
    </source>
</evidence>
<feature type="compositionally biased region" description="Low complexity" evidence="8">
    <location>
        <begin position="390"/>
        <end position="426"/>
    </location>
</feature>
<dbReference type="PANTHER" id="PTHR43671">
    <property type="entry name" value="SERINE/THREONINE-PROTEIN KINASE NEK"/>
    <property type="match status" value="1"/>
</dbReference>
<comment type="similarity">
    <text evidence="1">Belongs to the protein kinase superfamily. NEK Ser/Thr protein kinase family. NIMA subfamily.</text>
</comment>
<evidence type="ECO:0000256" key="6">
    <source>
        <dbReference type="ARBA" id="ARBA00022840"/>
    </source>
</evidence>
<name>A0A941IL35_9ACTN</name>
<keyword evidence="4 7" id="KW-0547">Nucleotide-binding</keyword>
<feature type="transmembrane region" description="Helical" evidence="9">
    <location>
        <begin position="438"/>
        <end position="456"/>
    </location>
</feature>
<sequence length="484" mass="50784">MGQPIGSRYELETQLGRGAFGAVWRGRVRDTGEAVAIKVLLEELANDADVVTRFLRERTALVSMRHRSLVSVRDLVVEGDVLALVMQLVEGPDLRAYVRSRGTLGATESALLVADVAEALAVAHAAKIIHRDVKPANVLLQPDDGGYRPLLTDFGIARLADAPSVTRTSQVVGTPYYLAPEVISGQQPTPAVDVYASGIMFFELMTGRPPFRGSDAMEVFQAHQTQPPPRPDGISDPLWSVIASALAKDPARRPDAGQLAVRLRAAVGSGQPGGDGRLPVHPREGTVVLPKLSEAELAPPKAAPPSRTPAAAGVAAGAAAAAAPTRKISAYSANAAAPSPVVPSARPAQQPGGYPAQPVFPGPAAPRTPRDAMPPRNAGYAPQSQQAAYRPPQQRVAAPVQPQLPQRPVGPAPLRQAPRQPRPAAAYDPVPKSGVGCLGRIAILLIVLALAALIGVEIGNRIAKDRGESSITHRLGFSVSRQIS</sequence>
<keyword evidence="12" id="KW-1185">Reference proteome</keyword>
<dbReference type="AlphaFoldDB" id="A0A941IL35"/>
<organism evidence="11 12">
    <name type="scientific">Actinospica acidithermotolerans</name>
    <dbReference type="NCBI Taxonomy" id="2828514"/>
    <lineage>
        <taxon>Bacteria</taxon>
        <taxon>Bacillati</taxon>
        <taxon>Actinomycetota</taxon>
        <taxon>Actinomycetes</taxon>
        <taxon>Catenulisporales</taxon>
        <taxon>Actinospicaceae</taxon>
        <taxon>Actinospica</taxon>
    </lineage>
</organism>